<name>A0A6M8HYB4_9PROT</name>
<gene>
    <name evidence="1" type="ORF">HN018_23565</name>
</gene>
<accession>A0A6M8HYB4</accession>
<protein>
    <submittedName>
        <fullName evidence="1">Uncharacterized protein</fullName>
    </submittedName>
</protein>
<dbReference type="EMBL" id="CP053709">
    <property type="protein sequence ID" value="QKE93165.1"/>
    <property type="molecule type" value="Genomic_DNA"/>
</dbReference>
<geneLocation type="plasmid" evidence="1 2">
    <name>unnamed1</name>
</geneLocation>
<organism evidence="1 2">
    <name type="scientific">Lichenicola cladoniae</name>
    <dbReference type="NCBI Taxonomy" id="1484109"/>
    <lineage>
        <taxon>Bacteria</taxon>
        <taxon>Pseudomonadati</taxon>
        <taxon>Pseudomonadota</taxon>
        <taxon>Alphaproteobacteria</taxon>
        <taxon>Acetobacterales</taxon>
        <taxon>Acetobacteraceae</taxon>
        <taxon>Lichenicola</taxon>
    </lineage>
</organism>
<evidence type="ECO:0000313" key="1">
    <source>
        <dbReference type="EMBL" id="QKE93165.1"/>
    </source>
</evidence>
<sequence>MPIFTIRLVERTTEQGSADFRMQAATAADAASLVASAHDRCLESGSGMVMLADGQTKFIEVETVIARSRSLLLLDDQGREIQEIPIVEAPSRPQ</sequence>
<keyword evidence="1" id="KW-0614">Plasmid</keyword>
<evidence type="ECO:0000313" key="2">
    <source>
        <dbReference type="Proteomes" id="UP000500767"/>
    </source>
</evidence>
<dbReference type="RefSeq" id="WP_171833859.1">
    <property type="nucleotide sequence ID" value="NZ_CP053709.1"/>
</dbReference>
<keyword evidence="2" id="KW-1185">Reference proteome</keyword>
<dbReference type="KEGG" id="lck:HN018_23565"/>
<dbReference type="AlphaFoldDB" id="A0A6M8HYB4"/>
<reference evidence="1 2" key="1">
    <citation type="journal article" date="2014" name="World J. Microbiol. Biotechnol.">
        <title>Biodiversity and physiological characteristics of Antarctic and Arctic lichens-associated bacteria.</title>
        <authorList>
            <person name="Lee Y.M."/>
            <person name="Kim E.H."/>
            <person name="Lee H.K."/>
            <person name="Hong S.G."/>
        </authorList>
    </citation>
    <scope>NUCLEOTIDE SEQUENCE [LARGE SCALE GENOMIC DNA]</scope>
    <source>
        <strain evidence="1 2">PAMC 26569</strain>
        <plasmid evidence="1">unnamed1</plasmid>
    </source>
</reference>
<proteinExistence type="predicted"/>
<dbReference type="Proteomes" id="UP000500767">
    <property type="component" value="Plasmid unnamed1"/>
</dbReference>